<evidence type="ECO:0000256" key="5">
    <source>
        <dbReference type="ARBA" id="ARBA00023284"/>
    </source>
</evidence>
<reference evidence="7" key="2">
    <citation type="submission" date="2013-10" db="EMBL/GenBank/DDBJ databases">
        <authorList>
            <person name="Aslett M."/>
        </authorList>
    </citation>
    <scope>NUCLEOTIDE SEQUENCE [LARGE SCALE GENOMIC DNA]</scope>
    <source>
        <strain evidence="7">Weybridge</strain>
    </source>
</reference>
<dbReference type="Proteomes" id="UP000030763">
    <property type="component" value="Unassembled WGS sequence"/>
</dbReference>
<feature type="domain" description="Pyridine nucleotide-disulphide oxidoreductase dimerisation" evidence="6">
    <location>
        <begin position="6"/>
        <end position="53"/>
    </location>
</feature>
<dbReference type="GO" id="GO:0004362">
    <property type="term" value="F:glutathione-disulfide reductase (NADPH) activity"/>
    <property type="evidence" value="ECO:0007669"/>
    <property type="project" value="TreeGrafter"/>
</dbReference>
<organism evidence="7 8">
    <name type="scientific">Eimeria maxima</name>
    <name type="common">Coccidian parasite</name>
    <dbReference type="NCBI Taxonomy" id="5804"/>
    <lineage>
        <taxon>Eukaryota</taxon>
        <taxon>Sar</taxon>
        <taxon>Alveolata</taxon>
        <taxon>Apicomplexa</taxon>
        <taxon>Conoidasida</taxon>
        <taxon>Coccidia</taxon>
        <taxon>Eucoccidiorida</taxon>
        <taxon>Eimeriorina</taxon>
        <taxon>Eimeriidae</taxon>
        <taxon>Eimeria</taxon>
    </lineage>
</organism>
<dbReference type="GO" id="GO:0006749">
    <property type="term" value="P:glutathione metabolic process"/>
    <property type="evidence" value="ECO:0007669"/>
    <property type="project" value="TreeGrafter"/>
</dbReference>
<dbReference type="PANTHER" id="PTHR42737">
    <property type="entry name" value="GLUTATHIONE REDUCTASE"/>
    <property type="match status" value="1"/>
</dbReference>
<dbReference type="VEuPathDB" id="ToxoDB:EMWEY_00020830"/>
<evidence type="ECO:0000313" key="8">
    <source>
        <dbReference type="Proteomes" id="UP000030763"/>
    </source>
</evidence>
<dbReference type="AlphaFoldDB" id="U6M2H1"/>
<dbReference type="SUPFAM" id="SSF55424">
    <property type="entry name" value="FAD/NAD-linked reductases, dimerisation (C-terminal) domain"/>
    <property type="match status" value="1"/>
</dbReference>
<dbReference type="InterPro" id="IPR046952">
    <property type="entry name" value="GSHR/TRXR-like"/>
</dbReference>
<evidence type="ECO:0000256" key="4">
    <source>
        <dbReference type="ARBA" id="ARBA00023157"/>
    </source>
</evidence>
<dbReference type="GO" id="GO:0034599">
    <property type="term" value="P:cellular response to oxidative stress"/>
    <property type="evidence" value="ECO:0007669"/>
    <property type="project" value="TreeGrafter"/>
</dbReference>
<evidence type="ECO:0000313" key="7">
    <source>
        <dbReference type="EMBL" id="CDJ56614.1"/>
    </source>
</evidence>
<evidence type="ECO:0000256" key="2">
    <source>
        <dbReference type="ARBA" id="ARBA00007532"/>
    </source>
</evidence>
<evidence type="ECO:0000256" key="1">
    <source>
        <dbReference type="ARBA" id="ARBA00001974"/>
    </source>
</evidence>
<gene>
    <name evidence="7" type="ORF">EMWEY_00020830</name>
</gene>
<keyword evidence="5" id="KW-0676">Redox-active center</keyword>
<dbReference type="GO" id="GO:0005739">
    <property type="term" value="C:mitochondrion"/>
    <property type="evidence" value="ECO:0007669"/>
    <property type="project" value="TreeGrafter"/>
</dbReference>
<name>U6M2H1_EIMMA</name>
<dbReference type="GO" id="GO:0005829">
    <property type="term" value="C:cytosol"/>
    <property type="evidence" value="ECO:0007669"/>
    <property type="project" value="TreeGrafter"/>
</dbReference>
<dbReference type="OrthoDB" id="5956163at2759"/>
<proteinExistence type="inferred from homology"/>
<dbReference type="InterPro" id="IPR004099">
    <property type="entry name" value="Pyr_nucl-diS_OxRdtase_dimer"/>
</dbReference>
<comment type="cofactor">
    <cofactor evidence="1">
        <name>FAD</name>
        <dbReference type="ChEBI" id="CHEBI:57692"/>
    </cofactor>
</comment>
<dbReference type="GO" id="GO:0045454">
    <property type="term" value="P:cell redox homeostasis"/>
    <property type="evidence" value="ECO:0007669"/>
    <property type="project" value="InterPro"/>
</dbReference>
<dbReference type="EMBL" id="HG719017">
    <property type="protein sequence ID" value="CDJ56614.1"/>
    <property type="molecule type" value="Genomic_DNA"/>
</dbReference>
<dbReference type="GeneID" id="25336069"/>
<dbReference type="RefSeq" id="XP_013333265.1">
    <property type="nucleotide sequence ID" value="XM_013477811.1"/>
</dbReference>
<keyword evidence="4" id="KW-1015">Disulfide bond</keyword>
<protein>
    <submittedName>
        <fullName evidence="7">Thioredoxin reductase, putative</fullName>
    </submittedName>
</protein>
<dbReference type="Gene3D" id="3.30.390.30">
    <property type="match status" value="1"/>
</dbReference>
<evidence type="ECO:0000259" key="6">
    <source>
        <dbReference type="Pfam" id="PF02852"/>
    </source>
</evidence>
<sequence length="169" mass="18604">MRLDYVPTTVFTPIEYGCVGLSEEAAISKYGEEDIEVYLREFSPLEFSACHRERIIIRKEEEKGEKGGKKEEEEEEEINKELSPCCLSKLICLKSKNLKVLGIHFVGPEAAEVIQGMALAIQLGATKADFDNTLGIHPSNAECFMQLQITKRSGENWVATGGCGGGKCG</sequence>
<reference evidence="7" key="1">
    <citation type="submission" date="2013-10" db="EMBL/GenBank/DDBJ databases">
        <title>Genomic analysis of the causative agents of coccidiosis in chickens.</title>
        <authorList>
            <person name="Reid A.J."/>
            <person name="Blake D."/>
            <person name="Billington K."/>
            <person name="Browne H."/>
            <person name="Dunn M."/>
            <person name="Hung S."/>
            <person name="Kawahara F."/>
            <person name="Miranda-Saavedra D."/>
            <person name="Mourier T."/>
            <person name="Nagra H."/>
            <person name="Otto T.D."/>
            <person name="Rawlings N."/>
            <person name="Sanchez A."/>
            <person name="Sanders M."/>
            <person name="Subramaniam C."/>
            <person name="Tay Y."/>
            <person name="Dear P."/>
            <person name="Doerig C."/>
            <person name="Gruber A."/>
            <person name="Parkinson J."/>
            <person name="Shirley M."/>
            <person name="Wan K.L."/>
            <person name="Berriman M."/>
            <person name="Tomley F."/>
            <person name="Pain A."/>
        </authorList>
    </citation>
    <scope>NUCLEOTIDE SEQUENCE [LARGE SCALE GENOMIC DNA]</scope>
    <source>
        <strain evidence="7">Weybridge</strain>
    </source>
</reference>
<dbReference type="InterPro" id="IPR016156">
    <property type="entry name" value="FAD/NAD-linked_Rdtase_dimer_sf"/>
</dbReference>
<keyword evidence="8" id="KW-1185">Reference proteome</keyword>
<dbReference type="Pfam" id="PF02852">
    <property type="entry name" value="Pyr_redox_dim"/>
    <property type="match status" value="2"/>
</dbReference>
<evidence type="ECO:0000256" key="3">
    <source>
        <dbReference type="ARBA" id="ARBA00023002"/>
    </source>
</evidence>
<dbReference type="PANTHER" id="PTHR42737:SF2">
    <property type="entry name" value="GLUTATHIONE REDUCTASE"/>
    <property type="match status" value="1"/>
</dbReference>
<accession>U6M2H1</accession>
<keyword evidence="3" id="KW-0560">Oxidoreductase</keyword>
<feature type="domain" description="Pyridine nucleotide-disulphide oxidoreductase dimerisation" evidence="6">
    <location>
        <begin position="85"/>
        <end position="145"/>
    </location>
</feature>
<dbReference type="GO" id="GO:0050660">
    <property type="term" value="F:flavin adenine dinucleotide binding"/>
    <property type="evidence" value="ECO:0007669"/>
    <property type="project" value="InterPro"/>
</dbReference>
<comment type="similarity">
    <text evidence="2">Belongs to the class-I pyridine nucleotide-disulfide oxidoreductase family.</text>
</comment>